<evidence type="ECO:0000313" key="11">
    <source>
        <dbReference type="Proteomes" id="UP001244295"/>
    </source>
</evidence>
<evidence type="ECO:0000256" key="2">
    <source>
        <dbReference type="ARBA" id="ARBA00009347"/>
    </source>
</evidence>
<reference evidence="10" key="1">
    <citation type="submission" date="2023-07" db="EMBL/GenBank/DDBJ databases">
        <title>Sorghum-associated microbial communities from plants grown in Nebraska, USA.</title>
        <authorList>
            <person name="Schachtman D."/>
        </authorList>
    </citation>
    <scope>NUCLEOTIDE SEQUENCE</scope>
    <source>
        <strain evidence="10">DS2795</strain>
    </source>
</reference>
<accession>A0AAW8DNY6</accession>
<organism evidence="10 11">
    <name type="scientific">Variovorax boronicumulans</name>
    <dbReference type="NCBI Taxonomy" id="436515"/>
    <lineage>
        <taxon>Bacteria</taxon>
        <taxon>Pseudomonadati</taxon>
        <taxon>Pseudomonadota</taxon>
        <taxon>Betaproteobacteria</taxon>
        <taxon>Burkholderiales</taxon>
        <taxon>Comamonadaceae</taxon>
        <taxon>Variovorax</taxon>
    </lineage>
</organism>
<dbReference type="InterPro" id="IPR013786">
    <property type="entry name" value="AcylCoA_DH/ox_N"/>
</dbReference>
<dbReference type="Pfam" id="PF02770">
    <property type="entry name" value="Acyl-CoA_dh_M"/>
    <property type="match status" value="1"/>
</dbReference>
<dbReference type="InterPro" id="IPR006091">
    <property type="entry name" value="Acyl-CoA_Oxase/DH_mid-dom"/>
</dbReference>
<protein>
    <submittedName>
        <fullName evidence="10">Alkylation response protein AidB-like acyl-CoA dehydrogenase</fullName>
    </submittedName>
</protein>
<dbReference type="InterPro" id="IPR009100">
    <property type="entry name" value="AcylCoA_DH/oxidase_NM_dom_sf"/>
</dbReference>
<feature type="domain" description="Acetyl-CoA dehydrogenase-like C-terminal" evidence="9">
    <location>
        <begin position="459"/>
        <end position="583"/>
    </location>
</feature>
<dbReference type="Gene3D" id="1.20.140.10">
    <property type="entry name" value="Butyryl-CoA Dehydrogenase, subunit A, domain 3"/>
    <property type="match status" value="1"/>
</dbReference>
<dbReference type="Proteomes" id="UP001244295">
    <property type="component" value="Unassembled WGS sequence"/>
</dbReference>
<dbReference type="InterPro" id="IPR046373">
    <property type="entry name" value="Acyl-CoA_Oxase/DH_mid-dom_sf"/>
</dbReference>
<feature type="domain" description="Acyl-CoA dehydrogenase/oxidase C-terminal" evidence="6">
    <location>
        <begin position="271"/>
        <end position="440"/>
    </location>
</feature>
<comment type="similarity">
    <text evidence="2">Belongs to the acyl-CoA dehydrogenase family.</text>
</comment>
<dbReference type="SUPFAM" id="SSF47203">
    <property type="entry name" value="Acyl-CoA dehydrogenase C-terminal domain-like"/>
    <property type="match status" value="1"/>
</dbReference>
<evidence type="ECO:0000256" key="1">
    <source>
        <dbReference type="ARBA" id="ARBA00001974"/>
    </source>
</evidence>
<feature type="domain" description="Acyl-CoA dehydrogenase/oxidase N-terminal" evidence="8">
    <location>
        <begin position="30"/>
        <end position="150"/>
    </location>
</feature>
<dbReference type="SUPFAM" id="SSF56645">
    <property type="entry name" value="Acyl-CoA dehydrogenase NM domain-like"/>
    <property type="match status" value="1"/>
</dbReference>
<dbReference type="Pfam" id="PF12806">
    <property type="entry name" value="Acyl-CoA_dh_C"/>
    <property type="match status" value="1"/>
</dbReference>
<keyword evidence="5" id="KW-0560">Oxidoreductase</keyword>
<dbReference type="Pfam" id="PF02771">
    <property type="entry name" value="Acyl-CoA_dh_N"/>
    <property type="match status" value="1"/>
</dbReference>
<feature type="domain" description="Acyl-CoA oxidase/dehydrogenase middle" evidence="7">
    <location>
        <begin position="155"/>
        <end position="260"/>
    </location>
</feature>
<evidence type="ECO:0000256" key="5">
    <source>
        <dbReference type="ARBA" id="ARBA00023002"/>
    </source>
</evidence>
<evidence type="ECO:0000259" key="9">
    <source>
        <dbReference type="Pfam" id="PF12806"/>
    </source>
</evidence>
<evidence type="ECO:0000256" key="3">
    <source>
        <dbReference type="ARBA" id="ARBA00022630"/>
    </source>
</evidence>
<dbReference type="GO" id="GO:0050660">
    <property type="term" value="F:flavin adenine dinucleotide binding"/>
    <property type="evidence" value="ECO:0007669"/>
    <property type="project" value="InterPro"/>
</dbReference>
<dbReference type="InterPro" id="IPR025878">
    <property type="entry name" value="Acyl-CoA_dh-like_C_dom"/>
</dbReference>
<dbReference type="InterPro" id="IPR037069">
    <property type="entry name" value="AcylCoA_DH/ox_N_sf"/>
</dbReference>
<dbReference type="EMBL" id="JAUSRR010000001">
    <property type="protein sequence ID" value="MDP9921119.1"/>
    <property type="molecule type" value="Genomic_DNA"/>
</dbReference>
<proteinExistence type="inferred from homology"/>
<dbReference type="PANTHER" id="PTHR42803">
    <property type="entry name" value="ACYL-COA DEHYDROGENASE"/>
    <property type="match status" value="1"/>
</dbReference>
<dbReference type="Gene3D" id="1.10.540.10">
    <property type="entry name" value="Acyl-CoA dehydrogenase/oxidase, N-terminal domain"/>
    <property type="match status" value="1"/>
</dbReference>
<evidence type="ECO:0000313" key="10">
    <source>
        <dbReference type="EMBL" id="MDP9921119.1"/>
    </source>
</evidence>
<dbReference type="Gene3D" id="2.40.110.10">
    <property type="entry name" value="Butyryl-CoA Dehydrogenase, subunit A, domain 2"/>
    <property type="match status" value="1"/>
</dbReference>
<dbReference type="InterPro" id="IPR009075">
    <property type="entry name" value="AcylCo_DH/oxidase_C"/>
</dbReference>
<comment type="cofactor">
    <cofactor evidence="1">
        <name>FAD</name>
        <dbReference type="ChEBI" id="CHEBI:57692"/>
    </cofactor>
</comment>
<dbReference type="GO" id="GO:0016627">
    <property type="term" value="F:oxidoreductase activity, acting on the CH-CH group of donors"/>
    <property type="evidence" value="ECO:0007669"/>
    <property type="project" value="InterPro"/>
</dbReference>
<name>A0AAW8DNY6_9BURK</name>
<dbReference type="InterPro" id="IPR052166">
    <property type="entry name" value="Diverse_Acyl-CoA_DH"/>
</dbReference>
<dbReference type="PANTHER" id="PTHR42803:SF1">
    <property type="entry name" value="BROAD-SPECIFICITY LINEAR ACYL-COA DEHYDROGENASE FADE5"/>
    <property type="match status" value="1"/>
</dbReference>
<sequence length="587" mass="63683">MRELRFVLNDLLGIDGELKALRLPGAIAREDVDALMTDMAAFAEEVLAPLNQSADREGCVWRDGEVVIPGGFKAAYDMFRGKGWAGLGAAIEHGGRAWPTVLTHLVTELIGSANHSWLMYHSISRGGYECIRANGTPAQQAAYLPHLASGAWTSSMCITEREAGTDVGLLRTEAVPQPDGSYRLTGLKRMVTAAEHDLADNIVHLVLARIAGAPEGARGLSLFIVPRHLPGAAERNGVRCEGLEDKMGIRGTPTCWLRLDGARGELLNTAGNGLAAMFVMMNIARLATGMQGVNQAEAAYQLARDHARTRLQGRGFGGARRPEAQPAADPLIAHADVRRMLLVQKAWTEGSRALAYWLALQVDRSKLHPEPSVRGEADELVSLLTPVLKAFATDNGYASTTLAQQVMGGWGYLDDSGVHQYIRDVRVGQIYEGANGIQGQDLLGRKILGDGGARLRGFMDVVHQVLEKNEAHPVLQPWVAQTRSLCARLEALTRQLIARAPSHPDQVGASGHSCLRIVGVLALAWQWIGMASIVQRRIDARQSDAFDVAKVATARFYFAHLFPEVEQHLLVAAQDDDAVMALDADFF</sequence>
<evidence type="ECO:0000256" key="4">
    <source>
        <dbReference type="ARBA" id="ARBA00022827"/>
    </source>
</evidence>
<evidence type="ECO:0000259" key="6">
    <source>
        <dbReference type="Pfam" id="PF00441"/>
    </source>
</evidence>
<dbReference type="Pfam" id="PF00441">
    <property type="entry name" value="Acyl-CoA_dh_1"/>
    <property type="match status" value="1"/>
</dbReference>
<keyword evidence="3" id="KW-0285">Flavoprotein</keyword>
<dbReference type="InterPro" id="IPR036250">
    <property type="entry name" value="AcylCo_DH-like_C"/>
</dbReference>
<comment type="caution">
    <text evidence="10">The sequence shown here is derived from an EMBL/GenBank/DDBJ whole genome shotgun (WGS) entry which is preliminary data.</text>
</comment>
<evidence type="ECO:0000259" key="8">
    <source>
        <dbReference type="Pfam" id="PF02771"/>
    </source>
</evidence>
<dbReference type="AlphaFoldDB" id="A0AAW8DNY6"/>
<keyword evidence="4" id="KW-0274">FAD</keyword>
<gene>
    <name evidence="10" type="ORF">J2W25_000124</name>
</gene>
<evidence type="ECO:0000259" key="7">
    <source>
        <dbReference type="Pfam" id="PF02770"/>
    </source>
</evidence>